<accession>A0AAN7U563</accession>
<dbReference type="EMBL" id="JAWHQM010000002">
    <property type="protein sequence ID" value="KAK5625510.1"/>
    <property type="molecule type" value="Genomic_DNA"/>
</dbReference>
<sequence>MGDRKLNSPVLGSTYLQYKSTIVLVDAPALTFGKDRLESRATAEKCDRTRRTVDSEGALRTCYQSRSEAVDIDKKHLPTAMVRSSPDEGGREPGGASLSEDPVNDLV</sequence>
<reference evidence="2 3" key="1">
    <citation type="submission" date="2023-10" db="EMBL/GenBank/DDBJ databases">
        <title>Draft genome sequence of Xylaria bambusicola isolate GMP-LS, the root and basal stem rot pathogen of sugarcane in Indonesia.</title>
        <authorList>
            <person name="Selvaraj P."/>
            <person name="Muralishankar V."/>
            <person name="Muruganantham S."/>
            <person name="Sp S."/>
            <person name="Haryani S."/>
            <person name="Lau K.J.X."/>
            <person name="Naqvi N.I."/>
        </authorList>
    </citation>
    <scope>NUCLEOTIDE SEQUENCE [LARGE SCALE GENOMIC DNA]</scope>
    <source>
        <strain evidence="2">GMP-LS</strain>
    </source>
</reference>
<evidence type="ECO:0000313" key="2">
    <source>
        <dbReference type="EMBL" id="KAK5625510.1"/>
    </source>
</evidence>
<evidence type="ECO:0000256" key="1">
    <source>
        <dbReference type="SAM" id="MobiDB-lite"/>
    </source>
</evidence>
<name>A0AAN7U563_9PEZI</name>
<dbReference type="Proteomes" id="UP001305414">
    <property type="component" value="Unassembled WGS sequence"/>
</dbReference>
<keyword evidence="3" id="KW-1185">Reference proteome</keyword>
<protein>
    <submittedName>
        <fullName evidence="2">Uncharacterized protein</fullName>
    </submittedName>
</protein>
<organism evidence="2 3">
    <name type="scientific">Xylaria bambusicola</name>
    <dbReference type="NCBI Taxonomy" id="326684"/>
    <lineage>
        <taxon>Eukaryota</taxon>
        <taxon>Fungi</taxon>
        <taxon>Dikarya</taxon>
        <taxon>Ascomycota</taxon>
        <taxon>Pezizomycotina</taxon>
        <taxon>Sordariomycetes</taxon>
        <taxon>Xylariomycetidae</taxon>
        <taxon>Xylariales</taxon>
        <taxon>Xylariaceae</taxon>
        <taxon>Xylaria</taxon>
    </lineage>
</organism>
<feature type="region of interest" description="Disordered" evidence="1">
    <location>
        <begin position="74"/>
        <end position="107"/>
    </location>
</feature>
<evidence type="ECO:0000313" key="3">
    <source>
        <dbReference type="Proteomes" id="UP001305414"/>
    </source>
</evidence>
<gene>
    <name evidence="2" type="ORF">RRF57_001225</name>
</gene>
<proteinExistence type="predicted"/>
<dbReference type="AlphaFoldDB" id="A0AAN7U563"/>
<comment type="caution">
    <text evidence="2">The sequence shown here is derived from an EMBL/GenBank/DDBJ whole genome shotgun (WGS) entry which is preliminary data.</text>
</comment>